<dbReference type="EMBL" id="AP026978">
    <property type="protein sequence ID" value="BDU00318.1"/>
    <property type="molecule type" value="Genomic_DNA"/>
</dbReference>
<protein>
    <submittedName>
        <fullName evidence="5">Transposase</fullName>
    </submittedName>
</protein>
<dbReference type="InterPro" id="IPR028350">
    <property type="entry name" value="DNAC/IstB-like"/>
</dbReference>
<reference evidence="5 12" key="1">
    <citation type="submission" date="2022-11" db="EMBL/GenBank/DDBJ databases">
        <title>Genome Sequencing of Nocardia sp. ON39_IFM12276 and assembly.</title>
        <authorList>
            <person name="Shimojima M."/>
            <person name="Toyokawa M."/>
            <person name="Uesaka K."/>
        </authorList>
    </citation>
    <scope>NUCLEOTIDE SEQUENCE [LARGE SCALE GENOMIC DNA]</scope>
    <source>
        <strain evidence="5 12">IFM 12276</strain>
    </source>
</reference>
<comment type="similarity">
    <text evidence="1">Belongs to the IS21/IS1162 putative ATP-binding protein family.</text>
</comment>
<dbReference type="Proteomes" id="UP001317870">
    <property type="component" value="Chromosome"/>
</dbReference>
<evidence type="ECO:0000256" key="3">
    <source>
        <dbReference type="ARBA" id="ARBA00022840"/>
    </source>
</evidence>
<evidence type="ECO:0000313" key="6">
    <source>
        <dbReference type="EMBL" id="BDU00318.1"/>
    </source>
</evidence>
<dbReference type="EMBL" id="AP026978">
    <property type="protein sequence ID" value="BDU01068.1"/>
    <property type="molecule type" value="Genomic_DNA"/>
</dbReference>
<dbReference type="InterPro" id="IPR003593">
    <property type="entry name" value="AAA+_ATPase"/>
</dbReference>
<dbReference type="Gene3D" id="3.40.50.300">
    <property type="entry name" value="P-loop containing nucleotide triphosphate hydrolases"/>
    <property type="match status" value="1"/>
</dbReference>
<dbReference type="SMART" id="SM00382">
    <property type="entry name" value="AAA"/>
    <property type="match status" value="1"/>
</dbReference>
<dbReference type="Pfam" id="PF01695">
    <property type="entry name" value="IstB_IS21"/>
    <property type="match status" value="1"/>
</dbReference>
<dbReference type="NCBIfam" id="NF005098">
    <property type="entry name" value="PRK06526.1"/>
    <property type="match status" value="1"/>
</dbReference>
<dbReference type="EMBL" id="AP026978">
    <property type="protein sequence ID" value="BDU01007.1"/>
    <property type="molecule type" value="Genomic_DNA"/>
</dbReference>
<dbReference type="EMBL" id="AP026978">
    <property type="protein sequence ID" value="BDU01671.1"/>
    <property type="molecule type" value="Genomic_DNA"/>
</dbReference>
<dbReference type="EMBL" id="AP026978">
    <property type="protein sequence ID" value="BDU03357.1"/>
    <property type="molecule type" value="Genomic_DNA"/>
</dbReference>
<evidence type="ECO:0000313" key="11">
    <source>
        <dbReference type="EMBL" id="BDU03357.1"/>
    </source>
</evidence>
<evidence type="ECO:0000313" key="5">
    <source>
        <dbReference type="EMBL" id="BDT98375.1"/>
    </source>
</evidence>
<sequence length="262" mass="28866">MAAPADTAKQIEYYANALKAPRIRDSAARLADQARDAGWTHEEYLAAVLSREVASRESSGAEIRIRAAGFPARKAIEEFNFDHQPALKRDTIAHLGTGQFITKAQNVVLLGPPGTGKTHLSIGLGIAAAHHGHRVLFATAVEWVTRLQTAHQHGRLAAELAKLRRYGLLIVDEVGYIPFEQDAANLFFQLVSSRYEHASLILTSNLPFSRWGDVFSDHVVAAAMIDRIVHHADVLTLKGNSYRLRNTEIDTLPSMRTDNTAD</sequence>
<evidence type="ECO:0000256" key="1">
    <source>
        <dbReference type="ARBA" id="ARBA00008059"/>
    </source>
</evidence>
<dbReference type="InterPro" id="IPR027417">
    <property type="entry name" value="P-loop_NTPase"/>
</dbReference>
<evidence type="ECO:0000259" key="4">
    <source>
        <dbReference type="SMART" id="SM00382"/>
    </source>
</evidence>
<organism evidence="5 12">
    <name type="scientific">Nocardia sputorum</name>
    <dbReference type="NCBI Taxonomy" id="2984338"/>
    <lineage>
        <taxon>Bacteria</taxon>
        <taxon>Bacillati</taxon>
        <taxon>Actinomycetota</taxon>
        <taxon>Actinomycetes</taxon>
        <taxon>Mycobacteriales</taxon>
        <taxon>Nocardiaceae</taxon>
        <taxon>Nocardia</taxon>
    </lineage>
</organism>
<evidence type="ECO:0000256" key="2">
    <source>
        <dbReference type="ARBA" id="ARBA00022741"/>
    </source>
</evidence>
<dbReference type="NCBIfam" id="NF038214">
    <property type="entry name" value="IS21_help_AAA"/>
    <property type="match status" value="1"/>
</dbReference>
<dbReference type="SUPFAM" id="SSF52540">
    <property type="entry name" value="P-loop containing nucleoside triphosphate hydrolases"/>
    <property type="match status" value="1"/>
</dbReference>
<keyword evidence="3" id="KW-0067">ATP-binding</keyword>
<dbReference type="EMBL" id="AP026978">
    <property type="protein sequence ID" value="BDT98375.1"/>
    <property type="molecule type" value="Genomic_DNA"/>
</dbReference>
<dbReference type="RefSeq" id="WP_281873984.1">
    <property type="nucleotide sequence ID" value="NZ_AP026978.1"/>
</dbReference>
<evidence type="ECO:0000313" key="9">
    <source>
        <dbReference type="EMBL" id="BDU01068.1"/>
    </source>
</evidence>
<name>A0ABM8CTT1_9NOCA</name>
<evidence type="ECO:0000313" key="7">
    <source>
        <dbReference type="EMBL" id="BDU01001.1"/>
    </source>
</evidence>
<accession>A0ABM8CTT1</accession>
<dbReference type="EMBL" id="AP026978">
    <property type="protein sequence ID" value="BDU01001.1"/>
    <property type="molecule type" value="Genomic_DNA"/>
</dbReference>
<evidence type="ECO:0000313" key="8">
    <source>
        <dbReference type="EMBL" id="BDU01007.1"/>
    </source>
</evidence>
<dbReference type="PANTHER" id="PTHR30050:SF4">
    <property type="entry name" value="ATP-BINDING PROTEIN RV3427C IN INSERTION SEQUENCE-RELATED"/>
    <property type="match status" value="1"/>
</dbReference>
<dbReference type="PANTHER" id="PTHR30050">
    <property type="entry name" value="CHROMOSOMAL REPLICATION INITIATOR PROTEIN DNAA"/>
    <property type="match status" value="1"/>
</dbReference>
<dbReference type="InterPro" id="IPR047661">
    <property type="entry name" value="IstB"/>
</dbReference>
<dbReference type="PIRSF" id="PIRSF003073">
    <property type="entry name" value="DNAC_TnpB_IstB"/>
    <property type="match status" value="1"/>
</dbReference>
<proteinExistence type="inferred from homology"/>
<evidence type="ECO:0000313" key="12">
    <source>
        <dbReference type="Proteomes" id="UP001317870"/>
    </source>
</evidence>
<keyword evidence="2" id="KW-0547">Nucleotide-binding</keyword>
<dbReference type="InterPro" id="IPR002611">
    <property type="entry name" value="IstB_ATP-bd"/>
</dbReference>
<dbReference type="CDD" id="cd00009">
    <property type="entry name" value="AAA"/>
    <property type="match status" value="1"/>
</dbReference>
<evidence type="ECO:0000313" key="10">
    <source>
        <dbReference type="EMBL" id="BDU01671.1"/>
    </source>
</evidence>
<feature type="domain" description="AAA+ ATPase" evidence="4">
    <location>
        <begin position="103"/>
        <end position="235"/>
    </location>
</feature>
<keyword evidence="12" id="KW-1185">Reference proteome</keyword>
<gene>
    <name evidence="5" type="ORF">IFM12276_14040</name>
    <name evidence="6" type="ORF">IFM12276_33460</name>
    <name evidence="7" type="ORF">IFM12276_40290</name>
    <name evidence="8" type="ORF">IFM12276_40350</name>
    <name evidence="9" type="ORF">IFM12276_40960</name>
    <name evidence="10" type="ORF">IFM12276_46990</name>
    <name evidence="11" type="ORF">IFM12276_63850</name>
</gene>